<dbReference type="RefSeq" id="WP_415865108.1">
    <property type="nucleotide sequence ID" value="NZ_CP134537.1"/>
</dbReference>
<keyword evidence="1" id="KW-0812">Transmembrane</keyword>
<evidence type="ECO:0000313" key="2">
    <source>
        <dbReference type="EMBL" id="WNH08443.1"/>
    </source>
</evidence>
<gene>
    <name evidence="2" type="ORF">RHP51_15115</name>
</gene>
<dbReference type="Proteomes" id="UP001302806">
    <property type="component" value="Chromosome"/>
</dbReference>
<name>A0ABY9XR92_9FLAO</name>
<proteinExistence type="predicted"/>
<dbReference type="EMBL" id="CP134537">
    <property type="protein sequence ID" value="WNH08443.1"/>
    <property type="molecule type" value="Genomic_DNA"/>
</dbReference>
<protein>
    <submittedName>
        <fullName evidence="2">Uncharacterized protein</fullName>
    </submittedName>
</protein>
<evidence type="ECO:0000256" key="1">
    <source>
        <dbReference type="SAM" id="Phobius"/>
    </source>
</evidence>
<feature type="transmembrane region" description="Helical" evidence="1">
    <location>
        <begin position="101"/>
        <end position="121"/>
    </location>
</feature>
<feature type="transmembrane region" description="Helical" evidence="1">
    <location>
        <begin position="26"/>
        <end position="51"/>
    </location>
</feature>
<keyword evidence="1" id="KW-1133">Transmembrane helix</keyword>
<keyword evidence="1" id="KW-0472">Membrane</keyword>
<organism evidence="2 3">
    <name type="scientific">Thalassobellus suaedae</name>
    <dbReference type="NCBI Taxonomy" id="3074124"/>
    <lineage>
        <taxon>Bacteria</taxon>
        <taxon>Pseudomonadati</taxon>
        <taxon>Bacteroidota</taxon>
        <taxon>Flavobacteriia</taxon>
        <taxon>Flavobacteriales</taxon>
        <taxon>Flavobacteriaceae</taxon>
        <taxon>Thalassobellus</taxon>
    </lineage>
</organism>
<sequence length="125" mass="14611">MNAFDILFYSIFLYFKPKYKQKSNTIAIVYVSVLQCALLLLLGVFFAGFFSKMHVSTMSQEKAWIIFILVSGFVCFKNWMQYTGKRRMMINAKMNKKKSNTYNIWLLFLLPILVLGLTYVLSMAI</sequence>
<accession>A0ABY9XR92</accession>
<reference evidence="2 3" key="1">
    <citation type="submission" date="2023-09" db="EMBL/GenBank/DDBJ databases">
        <title>Thalassobella suaedae gen. nov., sp. nov., a marine bacterium of the family Flavobacteriaceae isolated from a halophyte Suaeda japonica.</title>
        <authorList>
            <person name="Lee S.Y."/>
            <person name="Hwang C.Y."/>
        </authorList>
    </citation>
    <scope>NUCLEOTIDE SEQUENCE [LARGE SCALE GENOMIC DNA]</scope>
    <source>
        <strain evidence="2 3">HL-DH14</strain>
    </source>
</reference>
<feature type="transmembrane region" description="Helical" evidence="1">
    <location>
        <begin position="63"/>
        <end position="80"/>
    </location>
</feature>
<evidence type="ECO:0000313" key="3">
    <source>
        <dbReference type="Proteomes" id="UP001302806"/>
    </source>
</evidence>